<dbReference type="PANTHER" id="PTHR45708">
    <property type="entry name" value="ENDOCHITINASE"/>
    <property type="match status" value="1"/>
</dbReference>
<evidence type="ECO:0000256" key="7">
    <source>
        <dbReference type="ARBA" id="ARBA00023024"/>
    </source>
</evidence>
<dbReference type="EC" id="3.2.1.14" evidence="3"/>
<gene>
    <name evidence="12" type="ORF">N0V93_001225</name>
</gene>
<keyword evidence="8" id="KW-0119">Carbohydrate metabolism</keyword>
<keyword evidence="4" id="KW-0964">Secreted</keyword>
<evidence type="ECO:0000256" key="2">
    <source>
        <dbReference type="ARBA" id="ARBA00004613"/>
    </source>
</evidence>
<evidence type="ECO:0000256" key="10">
    <source>
        <dbReference type="ARBA" id="ARBA00023326"/>
    </source>
</evidence>
<evidence type="ECO:0000256" key="6">
    <source>
        <dbReference type="ARBA" id="ARBA00022801"/>
    </source>
</evidence>
<keyword evidence="6" id="KW-0378">Hydrolase</keyword>
<dbReference type="SUPFAM" id="SSF51445">
    <property type="entry name" value="(Trans)glycosidases"/>
    <property type="match status" value="1"/>
</dbReference>
<sequence length="198" mass="22303">MDRQLREHNARPFGDVFVNGFDFDIELNNGYSQYYPAMISKLRDLFTEDPDNEYYITGAPQCPIPEPNMGVIIENATFDYLWPQFYNDEWVSFTASTPSSNAQLFIGVPAAPLAANGGPSGETYYITPDQLSELVSEYKDAERFGGIMMWSAGFSDSNVIDNCTYAEQAHAIRILTYSITDLDTDYLDGACDSDYNDY</sequence>
<keyword evidence="5" id="KW-0147">Chitin-binding</keyword>
<dbReference type="Gene3D" id="3.20.20.80">
    <property type="entry name" value="Glycosidases"/>
    <property type="match status" value="1"/>
</dbReference>
<keyword evidence="13" id="KW-1185">Reference proteome</keyword>
<comment type="subcellular location">
    <subcellularLocation>
        <location evidence="2">Secreted</location>
    </subcellularLocation>
</comment>
<evidence type="ECO:0000256" key="8">
    <source>
        <dbReference type="ARBA" id="ARBA00023277"/>
    </source>
</evidence>
<dbReference type="PROSITE" id="PS01095">
    <property type="entry name" value="GH18_1"/>
    <property type="match status" value="1"/>
</dbReference>
<organism evidence="12 13">
    <name type="scientific">Gnomoniopsis smithogilvyi</name>
    <dbReference type="NCBI Taxonomy" id="1191159"/>
    <lineage>
        <taxon>Eukaryota</taxon>
        <taxon>Fungi</taxon>
        <taxon>Dikarya</taxon>
        <taxon>Ascomycota</taxon>
        <taxon>Pezizomycotina</taxon>
        <taxon>Sordariomycetes</taxon>
        <taxon>Sordariomycetidae</taxon>
        <taxon>Diaporthales</taxon>
        <taxon>Gnomoniaceae</taxon>
        <taxon>Gnomoniopsis</taxon>
    </lineage>
</organism>
<feature type="domain" description="GH18" evidence="11">
    <location>
        <begin position="1"/>
        <end position="167"/>
    </location>
</feature>
<dbReference type="GO" id="GO:0006032">
    <property type="term" value="P:chitin catabolic process"/>
    <property type="evidence" value="ECO:0007669"/>
    <property type="project" value="UniProtKB-KW"/>
</dbReference>
<protein>
    <recommendedName>
        <fullName evidence="3">chitinase</fullName>
        <ecNumber evidence="3">3.2.1.14</ecNumber>
    </recommendedName>
</protein>
<dbReference type="PROSITE" id="PS51910">
    <property type="entry name" value="GH18_2"/>
    <property type="match status" value="1"/>
</dbReference>
<accession>A0A9W8Z180</accession>
<keyword evidence="7" id="KW-0146">Chitin degradation</keyword>
<dbReference type="InterPro" id="IPR001223">
    <property type="entry name" value="Glyco_hydro18_cat"/>
</dbReference>
<name>A0A9W8Z180_9PEZI</name>
<evidence type="ECO:0000259" key="11">
    <source>
        <dbReference type="PROSITE" id="PS51910"/>
    </source>
</evidence>
<dbReference type="OrthoDB" id="6020543at2759"/>
<evidence type="ECO:0000256" key="4">
    <source>
        <dbReference type="ARBA" id="ARBA00022525"/>
    </source>
</evidence>
<dbReference type="InterPro" id="IPR050542">
    <property type="entry name" value="Glycosyl_Hydrlase18_Chitinase"/>
</dbReference>
<dbReference type="GO" id="GO:0008843">
    <property type="term" value="F:endochitinase activity"/>
    <property type="evidence" value="ECO:0007669"/>
    <property type="project" value="UniProtKB-EC"/>
</dbReference>
<comment type="caution">
    <text evidence="12">The sequence shown here is derived from an EMBL/GenBank/DDBJ whole genome shotgun (WGS) entry which is preliminary data.</text>
</comment>
<evidence type="ECO:0000313" key="13">
    <source>
        <dbReference type="Proteomes" id="UP001140453"/>
    </source>
</evidence>
<dbReference type="GO" id="GO:0000272">
    <property type="term" value="P:polysaccharide catabolic process"/>
    <property type="evidence" value="ECO:0007669"/>
    <property type="project" value="UniProtKB-KW"/>
</dbReference>
<dbReference type="EMBL" id="JAPEVB010000001">
    <property type="protein sequence ID" value="KAJ4397001.1"/>
    <property type="molecule type" value="Genomic_DNA"/>
</dbReference>
<keyword evidence="10" id="KW-0624">Polysaccharide degradation</keyword>
<comment type="catalytic activity">
    <reaction evidence="1">
        <text>Random endo-hydrolysis of N-acetyl-beta-D-glucosaminide (1-&gt;4)-beta-linkages in chitin and chitodextrins.</text>
        <dbReference type="EC" id="3.2.1.14"/>
    </reaction>
</comment>
<dbReference type="AlphaFoldDB" id="A0A9W8Z180"/>
<evidence type="ECO:0000313" key="12">
    <source>
        <dbReference type="EMBL" id="KAJ4397001.1"/>
    </source>
</evidence>
<evidence type="ECO:0000256" key="1">
    <source>
        <dbReference type="ARBA" id="ARBA00000822"/>
    </source>
</evidence>
<dbReference type="Proteomes" id="UP001140453">
    <property type="component" value="Unassembled WGS sequence"/>
</dbReference>
<dbReference type="InterPro" id="IPR017853">
    <property type="entry name" value="GH"/>
</dbReference>
<evidence type="ECO:0000256" key="5">
    <source>
        <dbReference type="ARBA" id="ARBA00022669"/>
    </source>
</evidence>
<keyword evidence="9" id="KW-0326">Glycosidase</keyword>
<evidence type="ECO:0000256" key="3">
    <source>
        <dbReference type="ARBA" id="ARBA00012729"/>
    </source>
</evidence>
<dbReference type="InterPro" id="IPR001579">
    <property type="entry name" value="Glyco_hydro_18_chit_AS"/>
</dbReference>
<dbReference type="PANTHER" id="PTHR45708:SF49">
    <property type="entry name" value="ENDOCHITINASE"/>
    <property type="match status" value="1"/>
</dbReference>
<evidence type="ECO:0000256" key="9">
    <source>
        <dbReference type="ARBA" id="ARBA00023295"/>
    </source>
</evidence>
<dbReference type="GO" id="GO:0008061">
    <property type="term" value="F:chitin binding"/>
    <property type="evidence" value="ECO:0007669"/>
    <property type="project" value="UniProtKB-KW"/>
</dbReference>
<proteinExistence type="predicted"/>
<reference evidence="12" key="1">
    <citation type="submission" date="2022-10" db="EMBL/GenBank/DDBJ databases">
        <title>Tapping the CABI collections for fungal endophytes: first genome assemblies for Collariella, Neodidymelliopsis, Ascochyta clinopodiicola, Didymella pomorum, Didymosphaeria variabile, Neocosmospora piperis and Neocucurbitaria cava.</title>
        <authorList>
            <person name="Hill R."/>
        </authorList>
    </citation>
    <scope>NUCLEOTIDE SEQUENCE</scope>
    <source>
        <strain evidence="12">IMI 355082</strain>
    </source>
</reference>
<dbReference type="GO" id="GO:0005576">
    <property type="term" value="C:extracellular region"/>
    <property type="evidence" value="ECO:0007669"/>
    <property type="project" value="UniProtKB-SubCell"/>
</dbReference>